<dbReference type="AlphaFoldDB" id="A0AAU9S927"/>
<sequence>MSGRLLKKVLKEHEESKHLNHHHDDEEEDEEYEDLGGSRGSINPFDLLNEGDDDPDSEKVSIFGFYLPNI</sequence>
<keyword evidence="3" id="KW-1185">Reference proteome</keyword>
<dbReference type="EMBL" id="OU466860">
    <property type="protein sequence ID" value="CAH2057700.1"/>
    <property type="molecule type" value="Genomic_DNA"/>
</dbReference>
<organism evidence="2 3">
    <name type="scientific">Thlaspi arvense</name>
    <name type="common">Field penny-cress</name>
    <dbReference type="NCBI Taxonomy" id="13288"/>
    <lineage>
        <taxon>Eukaryota</taxon>
        <taxon>Viridiplantae</taxon>
        <taxon>Streptophyta</taxon>
        <taxon>Embryophyta</taxon>
        <taxon>Tracheophyta</taxon>
        <taxon>Spermatophyta</taxon>
        <taxon>Magnoliopsida</taxon>
        <taxon>eudicotyledons</taxon>
        <taxon>Gunneridae</taxon>
        <taxon>Pentapetalae</taxon>
        <taxon>rosids</taxon>
        <taxon>malvids</taxon>
        <taxon>Brassicales</taxon>
        <taxon>Brassicaceae</taxon>
        <taxon>Thlaspideae</taxon>
        <taxon>Thlaspi</taxon>
    </lineage>
</organism>
<evidence type="ECO:0000256" key="1">
    <source>
        <dbReference type="SAM" id="MobiDB-lite"/>
    </source>
</evidence>
<accession>A0AAU9S927</accession>
<dbReference type="Proteomes" id="UP000836841">
    <property type="component" value="Chromosome 4"/>
</dbReference>
<evidence type="ECO:0000313" key="3">
    <source>
        <dbReference type="Proteomes" id="UP000836841"/>
    </source>
</evidence>
<feature type="region of interest" description="Disordered" evidence="1">
    <location>
        <begin position="1"/>
        <end position="58"/>
    </location>
</feature>
<gene>
    <name evidence="2" type="ORF">TAV2_LOCUS14446</name>
</gene>
<reference evidence="2 3" key="1">
    <citation type="submission" date="2022-03" db="EMBL/GenBank/DDBJ databases">
        <authorList>
            <person name="Nunn A."/>
            <person name="Chopra R."/>
            <person name="Nunn A."/>
            <person name="Contreras Garrido A."/>
        </authorList>
    </citation>
    <scope>NUCLEOTIDE SEQUENCE [LARGE SCALE GENOMIC DNA]</scope>
</reference>
<feature type="compositionally biased region" description="Basic and acidic residues" evidence="1">
    <location>
        <begin position="9"/>
        <end position="24"/>
    </location>
</feature>
<evidence type="ECO:0000313" key="2">
    <source>
        <dbReference type="EMBL" id="CAH2057700.1"/>
    </source>
</evidence>
<name>A0AAU9S927_THLAR</name>
<feature type="compositionally biased region" description="Acidic residues" evidence="1">
    <location>
        <begin position="25"/>
        <end position="34"/>
    </location>
</feature>
<protein>
    <submittedName>
        <fullName evidence="2">Uncharacterized protein</fullName>
    </submittedName>
</protein>
<proteinExistence type="predicted"/>